<accession>A0A819Y9P9</accession>
<evidence type="ECO:0000256" key="1">
    <source>
        <dbReference type="SAM" id="MobiDB-lite"/>
    </source>
</evidence>
<sequence length="134" mass="13648">MSESTAQIQGKDVVSSQAVQRPMDSSGGSSSGGSNVPGAKHSGSLVTCSDNSQYLVHKGDGYSPSNPTVVTPAENMSSKWTKVGEPSQPNTTVGGMMNNGEYSLIGGKNCNDATAGQPNSNVKTDALSANIVPK</sequence>
<gene>
    <name evidence="4" type="ORF">FNK824_LOCUS40076</name>
    <name evidence="3" type="ORF">JBS370_LOCUS34080</name>
    <name evidence="2" type="ORF">ZHD862_LOCUS20030</name>
</gene>
<dbReference type="EMBL" id="CAJNOT010001119">
    <property type="protein sequence ID" value="CAF1148411.1"/>
    <property type="molecule type" value="Genomic_DNA"/>
</dbReference>
<dbReference type="Proteomes" id="UP000663874">
    <property type="component" value="Unassembled WGS sequence"/>
</dbReference>
<proteinExistence type="predicted"/>
<feature type="compositionally biased region" description="Polar residues" evidence="1">
    <location>
        <begin position="63"/>
        <end position="80"/>
    </location>
</feature>
<dbReference type="AlphaFoldDB" id="A0A819Y9P9"/>
<evidence type="ECO:0000313" key="4">
    <source>
        <dbReference type="EMBL" id="CAF4285910.1"/>
    </source>
</evidence>
<reference evidence="3" key="1">
    <citation type="submission" date="2021-02" db="EMBL/GenBank/DDBJ databases">
        <authorList>
            <person name="Nowell W R."/>
        </authorList>
    </citation>
    <scope>NUCLEOTIDE SEQUENCE</scope>
</reference>
<evidence type="ECO:0000313" key="3">
    <source>
        <dbReference type="EMBL" id="CAF4152889.1"/>
    </source>
</evidence>
<dbReference type="EMBL" id="CAJOBD010010463">
    <property type="protein sequence ID" value="CAF4152889.1"/>
    <property type="molecule type" value="Genomic_DNA"/>
</dbReference>
<comment type="caution">
    <text evidence="3">The sequence shown here is derived from an EMBL/GenBank/DDBJ whole genome shotgun (WGS) entry which is preliminary data.</text>
</comment>
<feature type="region of interest" description="Disordered" evidence="1">
    <location>
        <begin position="1"/>
        <end position="95"/>
    </location>
</feature>
<name>A0A819Y9P9_9BILA</name>
<dbReference type="EMBL" id="CAJOBE010029572">
    <property type="protein sequence ID" value="CAF4285910.1"/>
    <property type="molecule type" value="Genomic_DNA"/>
</dbReference>
<evidence type="ECO:0000313" key="5">
    <source>
        <dbReference type="Proteomes" id="UP000663836"/>
    </source>
</evidence>
<organism evidence="3 5">
    <name type="scientific">Rotaria sordida</name>
    <dbReference type="NCBI Taxonomy" id="392033"/>
    <lineage>
        <taxon>Eukaryota</taxon>
        <taxon>Metazoa</taxon>
        <taxon>Spiralia</taxon>
        <taxon>Gnathifera</taxon>
        <taxon>Rotifera</taxon>
        <taxon>Eurotatoria</taxon>
        <taxon>Bdelloidea</taxon>
        <taxon>Philodinida</taxon>
        <taxon>Philodinidae</taxon>
        <taxon>Rotaria</taxon>
    </lineage>
</organism>
<dbReference type="Proteomes" id="UP000663864">
    <property type="component" value="Unassembled WGS sequence"/>
</dbReference>
<dbReference type="Proteomes" id="UP000663836">
    <property type="component" value="Unassembled WGS sequence"/>
</dbReference>
<evidence type="ECO:0000313" key="2">
    <source>
        <dbReference type="EMBL" id="CAF1148411.1"/>
    </source>
</evidence>
<feature type="compositionally biased region" description="Low complexity" evidence="1">
    <location>
        <begin position="25"/>
        <end position="34"/>
    </location>
</feature>
<feature type="compositionally biased region" description="Polar residues" evidence="1">
    <location>
        <begin position="44"/>
        <end position="54"/>
    </location>
</feature>
<feature type="compositionally biased region" description="Polar residues" evidence="1">
    <location>
        <begin position="1"/>
        <end position="19"/>
    </location>
</feature>
<protein>
    <submittedName>
        <fullName evidence="3">Uncharacterized protein</fullName>
    </submittedName>
</protein>